<name>A0A8J3E033_9BACL</name>
<evidence type="ECO:0000256" key="2">
    <source>
        <dbReference type="ARBA" id="ARBA00022723"/>
    </source>
</evidence>
<dbReference type="InterPro" id="IPR014755">
    <property type="entry name" value="Cu-Rt/internalin_Ig-like"/>
</dbReference>
<dbReference type="GO" id="GO:0046688">
    <property type="term" value="P:response to copper ion"/>
    <property type="evidence" value="ECO:0007669"/>
    <property type="project" value="InterPro"/>
</dbReference>
<evidence type="ECO:0000256" key="5">
    <source>
        <dbReference type="SAM" id="Phobius"/>
    </source>
</evidence>
<keyword evidence="3 6" id="KW-0732">Signal</keyword>
<keyword evidence="5" id="KW-1133">Transmembrane helix</keyword>
<evidence type="ECO:0000259" key="7">
    <source>
        <dbReference type="Pfam" id="PF04234"/>
    </source>
</evidence>
<keyword evidence="9" id="KW-1185">Reference proteome</keyword>
<feature type="signal peptide" evidence="6">
    <location>
        <begin position="1"/>
        <end position="24"/>
    </location>
</feature>
<dbReference type="GO" id="GO:0005507">
    <property type="term" value="F:copper ion binding"/>
    <property type="evidence" value="ECO:0007669"/>
    <property type="project" value="InterPro"/>
</dbReference>
<keyword evidence="4" id="KW-0186">Copper</keyword>
<gene>
    <name evidence="8" type="ORF">GCM10011391_31040</name>
</gene>
<dbReference type="EMBL" id="BMIR01000017">
    <property type="protein sequence ID" value="GGE50057.1"/>
    <property type="molecule type" value="Genomic_DNA"/>
</dbReference>
<dbReference type="Pfam" id="PF04234">
    <property type="entry name" value="CopC"/>
    <property type="match status" value="1"/>
</dbReference>
<keyword evidence="5" id="KW-0812">Transmembrane</keyword>
<feature type="chain" id="PRO_5035300172" description="CopC domain-containing protein" evidence="6">
    <location>
        <begin position="25"/>
        <end position="175"/>
    </location>
</feature>
<evidence type="ECO:0000313" key="9">
    <source>
        <dbReference type="Proteomes" id="UP000628775"/>
    </source>
</evidence>
<evidence type="ECO:0000256" key="4">
    <source>
        <dbReference type="ARBA" id="ARBA00023008"/>
    </source>
</evidence>
<comment type="caution">
    <text evidence="8">The sequence shown here is derived from an EMBL/GenBank/DDBJ whole genome shotgun (WGS) entry which is preliminary data.</text>
</comment>
<reference evidence="8" key="2">
    <citation type="submission" date="2020-09" db="EMBL/GenBank/DDBJ databases">
        <authorList>
            <person name="Sun Q."/>
            <person name="Zhou Y."/>
        </authorList>
    </citation>
    <scope>NUCLEOTIDE SEQUENCE</scope>
    <source>
        <strain evidence="8">CGMCC 1.15371</strain>
    </source>
</reference>
<evidence type="ECO:0000256" key="1">
    <source>
        <dbReference type="ARBA" id="ARBA00004196"/>
    </source>
</evidence>
<reference evidence="8" key="1">
    <citation type="journal article" date="2014" name="Int. J. Syst. Evol. Microbiol.">
        <title>Complete genome sequence of Corynebacterium casei LMG S-19264T (=DSM 44701T), isolated from a smear-ripened cheese.</title>
        <authorList>
            <consortium name="US DOE Joint Genome Institute (JGI-PGF)"/>
            <person name="Walter F."/>
            <person name="Albersmeier A."/>
            <person name="Kalinowski J."/>
            <person name="Ruckert C."/>
        </authorList>
    </citation>
    <scope>NUCLEOTIDE SEQUENCE</scope>
    <source>
        <strain evidence="8">CGMCC 1.15371</strain>
    </source>
</reference>
<dbReference type="InterPro" id="IPR014756">
    <property type="entry name" value="Ig_E-set"/>
</dbReference>
<keyword evidence="5" id="KW-0472">Membrane</keyword>
<feature type="transmembrane region" description="Helical" evidence="5">
    <location>
        <begin position="150"/>
        <end position="170"/>
    </location>
</feature>
<dbReference type="SUPFAM" id="SSF81296">
    <property type="entry name" value="E set domains"/>
    <property type="match status" value="1"/>
</dbReference>
<feature type="domain" description="CopC" evidence="7">
    <location>
        <begin position="25"/>
        <end position="116"/>
    </location>
</feature>
<evidence type="ECO:0000256" key="3">
    <source>
        <dbReference type="ARBA" id="ARBA00022729"/>
    </source>
</evidence>
<dbReference type="GO" id="GO:0005886">
    <property type="term" value="C:plasma membrane"/>
    <property type="evidence" value="ECO:0007669"/>
    <property type="project" value="TreeGrafter"/>
</dbReference>
<dbReference type="GO" id="GO:0006825">
    <property type="term" value="P:copper ion transport"/>
    <property type="evidence" value="ECO:0007669"/>
    <property type="project" value="InterPro"/>
</dbReference>
<accession>A0A8J3E033</accession>
<keyword evidence="2" id="KW-0479">Metal-binding</keyword>
<dbReference type="InterPro" id="IPR007348">
    <property type="entry name" value="CopC_dom"/>
</dbReference>
<proteinExistence type="predicted"/>
<dbReference type="GO" id="GO:0030313">
    <property type="term" value="C:cell envelope"/>
    <property type="evidence" value="ECO:0007669"/>
    <property type="project" value="UniProtKB-SubCell"/>
</dbReference>
<dbReference type="Proteomes" id="UP000628775">
    <property type="component" value="Unassembled WGS sequence"/>
</dbReference>
<comment type="subcellular location">
    <subcellularLocation>
        <location evidence="1">Cell envelope</location>
    </subcellularLocation>
</comment>
<dbReference type="AlphaFoldDB" id="A0A8J3E033"/>
<organism evidence="8 9">
    <name type="scientific">Pullulanibacillus camelliae</name>
    <dbReference type="NCBI Taxonomy" id="1707096"/>
    <lineage>
        <taxon>Bacteria</taxon>
        <taxon>Bacillati</taxon>
        <taxon>Bacillota</taxon>
        <taxon>Bacilli</taxon>
        <taxon>Bacillales</taxon>
        <taxon>Sporolactobacillaceae</taxon>
        <taxon>Pullulanibacillus</taxon>
    </lineage>
</organism>
<dbReference type="PANTHER" id="PTHR34820:SF4">
    <property type="entry name" value="INNER MEMBRANE PROTEIN YEBZ"/>
    <property type="match status" value="1"/>
</dbReference>
<dbReference type="GO" id="GO:0042597">
    <property type="term" value="C:periplasmic space"/>
    <property type="evidence" value="ECO:0007669"/>
    <property type="project" value="InterPro"/>
</dbReference>
<evidence type="ECO:0000256" key="6">
    <source>
        <dbReference type="SAM" id="SignalP"/>
    </source>
</evidence>
<dbReference type="InterPro" id="IPR032694">
    <property type="entry name" value="CopC/D"/>
</dbReference>
<dbReference type="Gene3D" id="2.60.40.1220">
    <property type="match status" value="1"/>
</dbReference>
<sequence>MPKRLGFIFALLLFSLLVPQISLAHSELVKSTPAQGGKVSGPVTTLNLEFGAAVEEFTDLTLTDAHGHTYALEKPIIKEKQVIIMPKKPLKEGQYKLFWHLIGIDTHKVHGYLAFGINENAPKASAIIAANESAQDDPVQTTEHNHKTSLYITMMILFAVVICIGLFFTLRKQPE</sequence>
<dbReference type="RefSeq" id="WP_188696267.1">
    <property type="nucleotide sequence ID" value="NZ_BMIR01000017.1"/>
</dbReference>
<dbReference type="PANTHER" id="PTHR34820">
    <property type="entry name" value="INNER MEMBRANE PROTEIN YEBZ"/>
    <property type="match status" value="1"/>
</dbReference>
<protein>
    <recommendedName>
        <fullName evidence="7">CopC domain-containing protein</fullName>
    </recommendedName>
</protein>
<evidence type="ECO:0000313" key="8">
    <source>
        <dbReference type="EMBL" id="GGE50057.1"/>
    </source>
</evidence>